<evidence type="ECO:0000313" key="1">
    <source>
        <dbReference type="EMBL" id="MBO1625589.1"/>
    </source>
</evidence>
<gene>
    <name evidence="1" type="ORF">J4P90_10075</name>
</gene>
<dbReference type="SUPFAM" id="SSF53474">
    <property type="entry name" value="alpha/beta-Hydrolases"/>
    <property type="match status" value="1"/>
</dbReference>
<organism evidence="1 2">
    <name type="scientific">Bacillus arachidis</name>
    <dbReference type="NCBI Taxonomy" id="2819290"/>
    <lineage>
        <taxon>Bacteria</taxon>
        <taxon>Bacillati</taxon>
        <taxon>Bacillota</taxon>
        <taxon>Bacilli</taxon>
        <taxon>Bacillales</taxon>
        <taxon>Bacillaceae</taxon>
        <taxon>Bacillus</taxon>
    </lineage>
</organism>
<dbReference type="GO" id="GO:0016787">
    <property type="term" value="F:hydrolase activity"/>
    <property type="evidence" value="ECO:0007669"/>
    <property type="project" value="UniProtKB-KW"/>
</dbReference>
<dbReference type="Proteomes" id="UP000677611">
    <property type="component" value="Unassembled WGS sequence"/>
</dbReference>
<reference evidence="1 2" key="1">
    <citation type="submission" date="2021-03" db="EMBL/GenBank/DDBJ databases">
        <title>Identification of novel Bacillus strains.</title>
        <authorList>
            <person name="Xiao Z."/>
            <person name="Li Y."/>
            <person name="Shen J."/>
        </authorList>
    </citation>
    <scope>NUCLEOTIDE SEQUENCE [LARGE SCALE GENOMIC DNA]</scope>
    <source>
        <strain evidence="1 2">SY8</strain>
    </source>
</reference>
<dbReference type="Gene3D" id="3.40.50.1820">
    <property type="entry name" value="alpha/beta hydrolase"/>
    <property type="match status" value="1"/>
</dbReference>
<accession>A0ABS3NXB3</accession>
<keyword evidence="2" id="KW-1185">Reference proteome</keyword>
<protein>
    <submittedName>
        <fullName evidence="1">Alpha/beta hydrolase family protein</fullName>
    </submittedName>
</protein>
<dbReference type="EMBL" id="JAGDQJ010000011">
    <property type="protein sequence ID" value="MBO1625589.1"/>
    <property type="molecule type" value="Genomic_DNA"/>
</dbReference>
<name>A0ABS3NXB3_9BACI</name>
<evidence type="ECO:0000313" key="2">
    <source>
        <dbReference type="Proteomes" id="UP000677611"/>
    </source>
</evidence>
<proteinExistence type="predicted"/>
<dbReference type="RefSeq" id="WP_208017515.1">
    <property type="nucleotide sequence ID" value="NZ_JAGDQJ010000011.1"/>
</dbReference>
<keyword evidence="1" id="KW-0378">Hydrolase</keyword>
<dbReference type="InterPro" id="IPR029058">
    <property type="entry name" value="AB_hydrolase_fold"/>
</dbReference>
<dbReference type="PANTHER" id="PTHR13617">
    <property type="entry name" value="PROTEIN ABHD18"/>
    <property type="match status" value="1"/>
</dbReference>
<comment type="caution">
    <text evidence="1">The sequence shown here is derived from an EMBL/GenBank/DDBJ whole genome shotgun (WGS) entry which is preliminary data.</text>
</comment>
<sequence length="325" mass="38223">MIIWKMIEQFALYDLHKKKSKDLQFNRNFPKLEGEKRIEEFYKLYPAAIAFNLHELQEGRYEIGEFKYESAIQSDHLNNDIVKGEAYLNTNKEVPNVIFVHGWRMESNDRVKNIFHKRIMDLGWNMYYFTLPYHFERKPEESLYSGEYMISANIQRTIQSVQQAVVDLRALIDWIKRNKKGQIVLIGISLGGFITNLTALVESNIDVLASILYANQLSYSIWNTSPGKFIKADLQHHGVTYEQLIQYWKVTEPSQALPKVNKENILLLSAKYDQYVHFQDTEYLWTSWDKPTRYIYNSGHAGIVLKRNKIATDTLGFICSRIMRK</sequence>
<dbReference type="PANTHER" id="PTHR13617:SF14">
    <property type="entry name" value="PROTEIN ABHD18"/>
    <property type="match status" value="1"/>
</dbReference>